<evidence type="ECO:0000313" key="2">
    <source>
        <dbReference type="EMBL" id="JAS83847.1"/>
    </source>
</evidence>
<dbReference type="AlphaFoldDB" id="A0A1B6IAA2"/>
<reference evidence="2" key="1">
    <citation type="submission" date="2015-11" db="EMBL/GenBank/DDBJ databases">
        <title>De novo transcriptome assembly of four potential Pierce s Disease insect vectors from Arizona vineyards.</title>
        <authorList>
            <person name="Tassone E.E."/>
        </authorList>
    </citation>
    <scope>NUCLEOTIDE SEQUENCE</scope>
</reference>
<dbReference type="PANTHER" id="PTHR34415">
    <property type="entry name" value="INTEGRASE CATALYTIC DOMAIN-CONTAINING PROTEIN"/>
    <property type="match status" value="1"/>
</dbReference>
<dbReference type="PANTHER" id="PTHR34415:SF1">
    <property type="entry name" value="INTEGRASE CATALYTIC DOMAIN-CONTAINING PROTEIN"/>
    <property type="match status" value="1"/>
</dbReference>
<feature type="non-terminal residue" evidence="2">
    <location>
        <position position="1"/>
    </location>
</feature>
<sequence>GQLKNRMLVFLYMMLTNSGFFDTIQHNYLVVGHSFSSADRDFAIIEKRAKVCKMQVVEDVKEVILSSRSAKPFKVLDMKERFFDFDSASSEYLDTKALKISKISSMKFTNRKQGTVYYKNNFGELQTWNEVNVLKAGVKIEDIASFCLRKLDDGVELTQSKKTDLSK</sequence>
<feature type="domain" description="DUF7869" evidence="1">
    <location>
        <begin position="3"/>
        <end position="117"/>
    </location>
</feature>
<evidence type="ECO:0000259" key="1">
    <source>
        <dbReference type="Pfam" id="PF25273"/>
    </source>
</evidence>
<organism evidence="2">
    <name type="scientific">Homalodisca liturata</name>
    <dbReference type="NCBI Taxonomy" id="320908"/>
    <lineage>
        <taxon>Eukaryota</taxon>
        <taxon>Metazoa</taxon>
        <taxon>Ecdysozoa</taxon>
        <taxon>Arthropoda</taxon>
        <taxon>Hexapoda</taxon>
        <taxon>Insecta</taxon>
        <taxon>Pterygota</taxon>
        <taxon>Neoptera</taxon>
        <taxon>Paraneoptera</taxon>
        <taxon>Hemiptera</taxon>
        <taxon>Auchenorrhyncha</taxon>
        <taxon>Membracoidea</taxon>
        <taxon>Cicadellidae</taxon>
        <taxon>Cicadellinae</taxon>
        <taxon>Proconiini</taxon>
        <taxon>Homalodisca</taxon>
    </lineage>
</organism>
<accession>A0A1B6IAA2</accession>
<feature type="non-terminal residue" evidence="2">
    <location>
        <position position="167"/>
    </location>
</feature>
<proteinExistence type="predicted"/>
<dbReference type="InterPro" id="IPR057191">
    <property type="entry name" value="DUF7869"/>
</dbReference>
<dbReference type="Pfam" id="PF25273">
    <property type="entry name" value="DUF7869"/>
    <property type="match status" value="1"/>
</dbReference>
<protein>
    <recommendedName>
        <fullName evidence="1">DUF7869 domain-containing protein</fullName>
    </recommendedName>
</protein>
<gene>
    <name evidence="2" type="ORF">g.2345</name>
</gene>
<dbReference type="EMBL" id="GECU01023859">
    <property type="protein sequence ID" value="JAS83847.1"/>
    <property type="molecule type" value="Transcribed_RNA"/>
</dbReference>
<name>A0A1B6IAA2_9HEMI</name>